<evidence type="ECO:0000313" key="4">
    <source>
        <dbReference type="Proteomes" id="UP001175000"/>
    </source>
</evidence>
<sequence>MSTNGTSPDGSGMVGWVSPDARRNTWDIILSCLSIFFVCSWKCVHLNPPTAREARGGWHEVWKIPIFPKWSLLRKWGRRSMWMGIISVAPEMGVALSVEQWLEARKASKHFGGACTMSHAFFFNMGGVVLREVTHIEPKPPAVEGGDAIEKTASATVTSADDQVDEEATDPAGKKTVDHTSVDYLASVGDLDLAGIAAIPTEDEIADRSKSDAFTKLFALVQSSWLIVSSIARVHNGYAITELELATMAFIVCALVMYFFWWNKPFGIEHRWVMVRTLKLGDRPREIEIRNRLIGGDYMETRDPTAVYYEDQRVSDLSWNAFTELVLRNELMAEGNVGDHIPTLALYLSGMAFSAVHVAAWNWEFPSHLIKILWRTSTVAAFGASFLPIISMFLGLLFNLTKSIDWIGDVLRFIFFGLGYGGLAVYVVSRLVILFLSFYCFVAMPSSAYEKVEWTGYIPHFS</sequence>
<dbReference type="EMBL" id="JAULSU010000006">
    <property type="protein sequence ID" value="KAK0613204.1"/>
    <property type="molecule type" value="Genomic_DNA"/>
</dbReference>
<organism evidence="3 4">
    <name type="scientific">Immersiella caudata</name>
    <dbReference type="NCBI Taxonomy" id="314043"/>
    <lineage>
        <taxon>Eukaryota</taxon>
        <taxon>Fungi</taxon>
        <taxon>Dikarya</taxon>
        <taxon>Ascomycota</taxon>
        <taxon>Pezizomycotina</taxon>
        <taxon>Sordariomycetes</taxon>
        <taxon>Sordariomycetidae</taxon>
        <taxon>Sordariales</taxon>
        <taxon>Lasiosphaeriaceae</taxon>
        <taxon>Immersiella</taxon>
    </lineage>
</organism>
<evidence type="ECO:0000256" key="1">
    <source>
        <dbReference type="SAM" id="MobiDB-lite"/>
    </source>
</evidence>
<keyword evidence="4" id="KW-1185">Reference proteome</keyword>
<evidence type="ECO:0000256" key="2">
    <source>
        <dbReference type="SAM" id="Phobius"/>
    </source>
</evidence>
<dbReference type="PANTHER" id="PTHR35043:SF7">
    <property type="entry name" value="TRANSCRIPTION FACTOR DOMAIN-CONTAINING PROTEIN"/>
    <property type="match status" value="1"/>
</dbReference>
<dbReference type="PANTHER" id="PTHR35043">
    <property type="entry name" value="TRANSCRIPTION FACTOR DOMAIN-CONTAINING PROTEIN"/>
    <property type="match status" value="1"/>
</dbReference>
<dbReference type="Proteomes" id="UP001175000">
    <property type="component" value="Unassembled WGS sequence"/>
</dbReference>
<feature type="region of interest" description="Disordered" evidence="1">
    <location>
        <begin position="155"/>
        <end position="174"/>
    </location>
</feature>
<comment type="caution">
    <text evidence="3">The sequence shown here is derived from an EMBL/GenBank/DDBJ whole genome shotgun (WGS) entry which is preliminary data.</text>
</comment>
<feature type="transmembrane region" description="Helical" evidence="2">
    <location>
        <begin position="418"/>
        <end position="442"/>
    </location>
</feature>
<feature type="transmembrane region" description="Helical" evidence="2">
    <location>
        <begin position="243"/>
        <end position="262"/>
    </location>
</feature>
<evidence type="ECO:0000313" key="3">
    <source>
        <dbReference type="EMBL" id="KAK0613204.1"/>
    </source>
</evidence>
<accession>A0AA39TN04</accession>
<gene>
    <name evidence="3" type="ORF">B0T14DRAFT_275320</name>
</gene>
<keyword evidence="2" id="KW-0472">Membrane</keyword>
<keyword evidence="2" id="KW-0812">Transmembrane</keyword>
<protein>
    <submittedName>
        <fullName evidence="3">Uncharacterized protein</fullName>
    </submittedName>
</protein>
<keyword evidence="2" id="KW-1133">Transmembrane helix</keyword>
<name>A0AA39TN04_9PEZI</name>
<dbReference type="AlphaFoldDB" id="A0AA39TN04"/>
<feature type="transmembrane region" description="Helical" evidence="2">
    <location>
        <begin position="372"/>
        <end position="398"/>
    </location>
</feature>
<reference evidence="3" key="1">
    <citation type="submission" date="2023-06" db="EMBL/GenBank/DDBJ databases">
        <title>Genome-scale phylogeny and comparative genomics of the fungal order Sordariales.</title>
        <authorList>
            <consortium name="Lawrence Berkeley National Laboratory"/>
            <person name="Hensen N."/>
            <person name="Bonometti L."/>
            <person name="Westerberg I."/>
            <person name="Brannstrom I.O."/>
            <person name="Guillou S."/>
            <person name="Cros-Aarteil S."/>
            <person name="Calhoun S."/>
            <person name="Haridas S."/>
            <person name="Kuo A."/>
            <person name="Mondo S."/>
            <person name="Pangilinan J."/>
            <person name="Riley R."/>
            <person name="Labutti K."/>
            <person name="Andreopoulos B."/>
            <person name="Lipzen A."/>
            <person name="Chen C."/>
            <person name="Yanf M."/>
            <person name="Daum C."/>
            <person name="Ng V."/>
            <person name="Clum A."/>
            <person name="Steindorff A."/>
            <person name="Ohm R."/>
            <person name="Martin F."/>
            <person name="Silar P."/>
            <person name="Natvig D."/>
            <person name="Lalanne C."/>
            <person name="Gautier V."/>
            <person name="Ament-Velasquez S.L."/>
            <person name="Kruys A."/>
            <person name="Hutchinson M.I."/>
            <person name="Powell A.J."/>
            <person name="Barry K."/>
            <person name="Miller A.N."/>
            <person name="Grigoriev I.V."/>
            <person name="Debuchy R."/>
            <person name="Gladieux P."/>
            <person name="Thoren M.H."/>
            <person name="Johannesson H."/>
        </authorList>
    </citation>
    <scope>NUCLEOTIDE SEQUENCE</scope>
    <source>
        <strain evidence="3">CBS 606.72</strain>
    </source>
</reference>
<feature type="transmembrane region" description="Helical" evidence="2">
    <location>
        <begin position="341"/>
        <end position="360"/>
    </location>
</feature>
<proteinExistence type="predicted"/>